<reference evidence="2" key="1">
    <citation type="submission" date="2015-01" db="EMBL/GenBank/DDBJ databases">
        <authorList>
            <person name="Aksoy S."/>
            <person name="Warren W."/>
            <person name="Wilson R.K."/>
        </authorList>
    </citation>
    <scope>NUCLEOTIDE SEQUENCE [LARGE SCALE GENOMIC DNA]</scope>
    <source>
        <strain evidence="2">IAEA</strain>
    </source>
</reference>
<accession>A0A1B0BZT1</accession>
<evidence type="ECO:0000313" key="1">
    <source>
        <dbReference type="EnsemblMetazoa" id="GPPI045363-PA"/>
    </source>
</evidence>
<reference evidence="1" key="2">
    <citation type="submission" date="2020-05" db="UniProtKB">
        <authorList>
            <consortium name="EnsemblMetazoa"/>
        </authorList>
    </citation>
    <scope>IDENTIFICATION</scope>
    <source>
        <strain evidence="1">IAEA</strain>
    </source>
</reference>
<dbReference type="EMBL" id="JXJN01023291">
    <property type="status" value="NOT_ANNOTATED_CDS"/>
    <property type="molecule type" value="Genomic_DNA"/>
</dbReference>
<evidence type="ECO:0000313" key="2">
    <source>
        <dbReference type="Proteomes" id="UP000092460"/>
    </source>
</evidence>
<protein>
    <submittedName>
        <fullName evidence="1">Uncharacterized protein</fullName>
    </submittedName>
</protein>
<dbReference type="AlphaFoldDB" id="A0A1B0BZT1"/>
<dbReference type="VEuPathDB" id="VectorBase:GPPI045363"/>
<organism evidence="1 2">
    <name type="scientific">Glossina palpalis gambiensis</name>
    <dbReference type="NCBI Taxonomy" id="67801"/>
    <lineage>
        <taxon>Eukaryota</taxon>
        <taxon>Metazoa</taxon>
        <taxon>Ecdysozoa</taxon>
        <taxon>Arthropoda</taxon>
        <taxon>Hexapoda</taxon>
        <taxon>Insecta</taxon>
        <taxon>Pterygota</taxon>
        <taxon>Neoptera</taxon>
        <taxon>Endopterygota</taxon>
        <taxon>Diptera</taxon>
        <taxon>Brachycera</taxon>
        <taxon>Muscomorpha</taxon>
        <taxon>Hippoboscoidea</taxon>
        <taxon>Glossinidae</taxon>
        <taxon>Glossina</taxon>
    </lineage>
</organism>
<keyword evidence="2" id="KW-1185">Reference proteome</keyword>
<dbReference type="EnsemblMetazoa" id="GPPI045363-RA">
    <property type="protein sequence ID" value="GPPI045363-PA"/>
    <property type="gene ID" value="GPPI045363"/>
</dbReference>
<proteinExistence type="predicted"/>
<dbReference type="Proteomes" id="UP000092460">
    <property type="component" value="Unassembled WGS sequence"/>
</dbReference>
<name>A0A1B0BZT1_9MUSC</name>
<sequence length="124" mass="14200">MARCAFFYTNHIGLQDKPKGILLRVLYRFQDICGSFKLKIYKDIDIYIYILAYLIANINAVQIEYSTKFNRASGNKSIERSSRYRRSNLCVIINHTHPAGHRDLMARHLADGESLIGAASMCIL</sequence>